<comment type="caution">
    <text evidence="1">The sequence shown here is derived from an EMBL/GenBank/DDBJ whole genome shotgun (WGS) entry which is preliminary data.</text>
</comment>
<name>A0ACB9PSS5_BAUVA</name>
<evidence type="ECO:0000313" key="2">
    <source>
        <dbReference type="Proteomes" id="UP000828941"/>
    </source>
</evidence>
<proteinExistence type="predicted"/>
<dbReference type="EMBL" id="CM039428">
    <property type="protein sequence ID" value="KAI4350899.1"/>
    <property type="molecule type" value="Genomic_DNA"/>
</dbReference>
<evidence type="ECO:0000313" key="1">
    <source>
        <dbReference type="EMBL" id="KAI4350899.1"/>
    </source>
</evidence>
<protein>
    <submittedName>
        <fullName evidence="1">Uncharacterized protein</fullName>
    </submittedName>
</protein>
<organism evidence="1 2">
    <name type="scientific">Bauhinia variegata</name>
    <name type="common">Purple orchid tree</name>
    <name type="synonym">Phanera variegata</name>
    <dbReference type="NCBI Taxonomy" id="167791"/>
    <lineage>
        <taxon>Eukaryota</taxon>
        <taxon>Viridiplantae</taxon>
        <taxon>Streptophyta</taxon>
        <taxon>Embryophyta</taxon>
        <taxon>Tracheophyta</taxon>
        <taxon>Spermatophyta</taxon>
        <taxon>Magnoliopsida</taxon>
        <taxon>eudicotyledons</taxon>
        <taxon>Gunneridae</taxon>
        <taxon>Pentapetalae</taxon>
        <taxon>rosids</taxon>
        <taxon>fabids</taxon>
        <taxon>Fabales</taxon>
        <taxon>Fabaceae</taxon>
        <taxon>Cercidoideae</taxon>
        <taxon>Cercideae</taxon>
        <taxon>Bauhiniinae</taxon>
        <taxon>Bauhinia</taxon>
    </lineage>
</organism>
<reference evidence="1 2" key="1">
    <citation type="journal article" date="2022" name="DNA Res.">
        <title>Chromosomal-level genome assembly of the orchid tree Bauhinia variegata (Leguminosae; Cercidoideae) supports the allotetraploid origin hypothesis of Bauhinia.</title>
        <authorList>
            <person name="Zhong Y."/>
            <person name="Chen Y."/>
            <person name="Zheng D."/>
            <person name="Pang J."/>
            <person name="Liu Y."/>
            <person name="Luo S."/>
            <person name="Meng S."/>
            <person name="Qian L."/>
            <person name="Wei D."/>
            <person name="Dai S."/>
            <person name="Zhou R."/>
        </authorList>
    </citation>
    <scope>NUCLEOTIDE SEQUENCE [LARGE SCALE GENOMIC DNA]</scope>
    <source>
        <strain evidence="1">BV-YZ2020</strain>
    </source>
</reference>
<gene>
    <name evidence="1" type="ORF">L6164_005304</name>
</gene>
<accession>A0ACB9PSS5</accession>
<dbReference type="Proteomes" id="UP000828941">
    <property type="component" value="Chromosome 3"/>
</dbReference>
<keyword evidence="2" id="KW-1185">Reference proteome</keyword>
<sequence length="240" mass="26105">MSPAQFHSKREIAHSSDHNNNSNHIASLCPPSLKINKESHFIKKSPSSSSSSSSSSTSSSLVNGVKGAVAAKPQQQRPVIIYTHSPKIIHTNPKDFMALVQKLTGLSRPEEDGRNAPRTQPKQEPGSGDKEDSNDHKNKIVSNEDNETTSSVVTDDNNSASCNVGDSQVSSCFVAPRILEPPLNPYVGNLPVFTPNPADFLCSNQPFLNYTDSLFFPHHNMMSSITSSATLEGVNELREY</sequence>